<name>A0A5B9MRV8_9BACT</name>
<evidence type="ECO:0000256" key="1">
    <source>
        <dbReference type="SAM" id="Phobius"/>
    </source>
</evidence>
<protein>
    <submittedName>
        <fullName evidence="2">Uncharacterized protein</fullName>
    </submittedName>
</protein>
<keyword evidence="1" id="KW-1133">Transmembrane helix</keyword>
<dbReference type="AlphaFoldDB" id="A0A5B9MRV8"/>
<keyword evidence="3" id="KW-1185">Reference proteome</keyword>
<reference evidence="2 3" key="1">
    <citation type="submission" date="2019-02" db="EMBL/GenBank/DDBJ databases">
        <title>Planctomycetal bacteria perform biofilm scaping via a novel small molecule.</title>
        <authorList>
            <person name="Jeske O."/>
            <person name="Boedeker C."/>
            <person name="Wiegand S."/>
            <person name="Breitling P."/>
            <person name="Kallscheuer N."/>
            <person name="Jogler M."/>
            <person name="Rohde M."/>
            <person name="Petersen J."/>
            <person name="Medema M.H."/>
            <person name="Surup F."/>
            <person name="Jogler C."/>
        </authorList>
    </citation>
    <scope>NUCLEOTIDE SEQUENCE [LARGE SCALE GENOMIC DNA]</scope>
    <source>
        <strain evidence="2 3">Mal15</strain>
    </source>
</reference>
<keyword evidence="1" id="KW-0812">Transmembrane</keyword>
<dbReference type="EMBL" id="CP036264">
    <property type="protein sequence ID" value="QEG02546.1"/>
    <property type="molecule type" value="Genomic_DNA"/>
</dbReference>
<organism evidence="2 3">
    <name type="scientific">Stieleria maiorica</name>
    <dbReference type="NCBI Taxonomy" id="2795974"/>
    <lineage>
        <taxon>Bacteria</taxon>
        <taxon>Pseudomonadati</taxon>
        <taxon>Planctomycetota</taxon>
        <taxon>Planctomycetia</taxon>
        <taxon>Pirellulales</taxon>
        <taxon>Pirellulaceae</taxon>
        <taxon>Stieleria</taxon>
    </lineage>
</organism>
<accession>A0A5B9MRV8</accession>
<dbReference type="RefSeq" id="WP_147871470.1">
    <property type="nucleotide sequence ID" value="NZ_CP036264.1"/>
</dbReference>
<feature type="transmembrane region" description="Helical" evidence="1">
    <location>
        <begin position="106"/>
        <end position="123"/>
    </location>
</feature>
<gene>
    <name evidence="2" type="ORF">Mal15_66670</name>
</gene>
<evidence type="ECO:0000313" key="2">
    <source>
        <dbReference type="EMBL" id="QEG02546.1"/>
    </source>
</evidence>
<proteinExistence type="predicted"/>
<sequence>MLDLPDGSEVCHDHARVSHRFRIEERLTIGKLIYVTTCCALAFFVYPLIYLYPPSWTWCLIGGFAGSAIGYVLASSKGAISGWIVGLLIVPVAAVPQLLIEVDSSLLLFVITVVMCRAAWTKWW</sequence>
<evidence type="ECO:0000313" key="3">
    <source>
        <dbReference type="Proteomes" id="UP000321353"/>
    </source>
</evidence>
<feature type="transmembrane region" description="Helical" evidence="1">
    <location>
        <begin position="80"/>
        <end position="100"/>
    </location>
</feature>
<dbReference type="KEGG" id="smam:Mal15_66670"/>
<keyword evidence="1" id="KW-0472">Membrane</keyword>
<feature type="transmembrane region" description="Helical" evidence="1">
    <location>
        <begin position="32"/>
        <end position="49"/>
    </location>
</feature>
<feature type="transmembrane region" description="Helical" evidence="1">
    <location>
        <begin position="55"/>
        <end position="73"/>
    </location>
</feature>
<dbReference type="Proteomes" id="UP000321353">
    <property type="component" value="Chromosome"/>
</dbReference>